<comment type="subcellular location">
    <subcellularLocation>
        <location evidence="1">Mitochondrion</location>
    </subcellularLocation>
</comment>
<evidence type="ECO:0000256" key="6">
    <source>
        <dbReference type="ARBA" id="ARBA00035191"/>
    </source>
</evidence>
<evidence type="ECO:0000256" key="5">
    <source>
        <dbReference type="ARBA" id="ARBA00023274"/>
    </source>
</evidence>
<sequence>MSASVSASAAASAASAAARLAKALPSLESISISQLTAKPKLASYHIPRTHQGNLPVYKTYRSQTVYTDIKRVQGNVVQLRNDLQDLLPEINKAHFNCHTINGSLRIKGDHSSEIKKILSEKF</sequence>
<evidence type="ECO:0000256" key="4">
    <source>
        <dbReference type="ARBA" id="ARBA00023128"/>
    </source>
</evidence>
<keyword evidence="5" id="KW-0687">Ribonucleoprotein</keyword>
<keyword evidence="8" id="KW-1185">Reference proteome</keyword>
<comment type="similarity">
    <text evidence="2">Belongs to the mitochondrion-specific ribosomal protein mL49 family.</text>
</comment>
<dbReference type="Proteomes" id="UP000697127">
    <property type="component" value="Unassembled WGS sequence"/>
</dbReference>
<keyword evidence="4" id="KW-0496">Mitochondrion</keyword>
<evidence type="ECO:0000256" key="3">
    <source>
        <dbReference type="ARBA" id="ARBA00022980"/>
    </source>
</evidence>
<dbReference type="GO" id="GO:0006412">
    <property type="term" value="P:translation"/>
    <property type="evidence" value="ECO:0007669"/>
    <property type="project" value="InterPro"/>
</dbReference>
<evidence type="ECO:0000313" key="8">
    <source>
        <dbReference type="Proteomes" id="UP000697127"/>
    </source>
</evidence>
<evidence type="ECO:0000256" key="2">
    <source>
        <dbReference type="ARBA" id="ARBA00005677"/>
    </source>
</evidence>
<dbReference type="GO" id="GO:0003735">
    <property type="term" value="F:structural constituent of ribosome"/>
    <property type="evidence" value="ECO:0007669"/>
    <property type="project" value="InterPro"/>
</dbReference>
<dbReference type="AlphaFoldDB" id="A0A9P7BHH5"/>
<evidence type="ECO:0000256" key="1">
    <source>
        <dbReference type="ARBA" id="ARBA00004173"/>
    </source>
</evidence>
<gene>
    <name evidence="7" type="ORF">C6P40_003982</name>
</gene>
<dbReference type="PANTHER" id="PTHR13477:SF0">
    <property type="entry name" value="LARGE RIBOSOMAL SUBUNIT PROTEIN ML49"/>
    <property type="match status" value="1"/>
</dbReference>
<dbReference type="GO" id="GO:0005762">
    <property type="term" value="C:mitochondrial large ribosomal subunit"/>
    <property type="evidence" value="ECO:0007669"/>
    <property type="project" value="TreeGrafter"/>
</dbReference>
<dbReference type="PANTHER" id="PTHR13477">
    <property type="entry name" value="MITOCHONDRIAL 39S RIBOSOMAL PROTEIN L49"/>
    <property type="match status" value="1"/>
</dbReference>
<organism evidence="7 8">
    <name type="scientific">Pichia californica</name>
    <dbReference type="NCBI Taxonomy" id="460514"/>
    <lineage>
        <taxon>Eukaryota</taxon>
        <taxon>Fungi</taxon>
        <taxon>Dikarya</taxon>
        <taxon>Ascomycota</taxon>
        <taxon>Saccharomycotina</taxon>
        <taxon>Pichiomycetes</taxon>
        <taxon>Pichiales</taxon>
        <taxon>Pichiaceae</taxon>
        <taxon>Pichia</taxon>
    </lineage>
</organism>
<protein>
    <recommendedName>
        <fullName evidence="6">Large ribosomal subunit protein mL49</fullName>
    </recommendedName>
</protein>
<dbReference type="Gene3D" id="3.30.780.10">
    <property type="entry name" value="SUI1-like domain"/>
    <property type="match status" value="1"/>
</dbReference>
<accession>A0A9P7BHH5</accession>
<name>A0A9P7BHH5_9ASCO</name>
<dbReference type="Pfam" id="PF05046">
    <property type="entry name" value="Img2"/>
    <property type="match status" value="1"/>
</dbReference>
<comment type="caution">
    <text evidence="7">The sequence shown here is derived from an EMBL/GenBank/DDBJ whole genome shotgun (WGS) entry which is preliminary data.</text>
</comment>
<evidence type="ECO:0000313" key="7">
    <source>
        <dbReference type="EMBL" id="KAG0690034.1"/>
    </source>
</evidence>
<proteinExistence type="inferred from homology"/>
<dbReference type="EMBL" id="PUHW01000049">
    <property type="protein sequence ID" value="KAG0690034.1"/>
    <property type="molecule type" value="Genomic_DNA"/>
</dbReference>
<keyword evidence="3" id="KW-0689">Ribosomal protein</keyword>
<reference evidence="7" key="1">
    <citation type="submission" date="2020-11" db="EMBL/GenBank/DDBJ databases">
        <title>Kefir isolates.</title>
        <authorList>
            <person name="Marcisauskas S."/>
            <person name="Kim Y."/>
            <person name="Blasche S."/>
        </authorList>
    </citation>
    <scope>NUCLEOTIDE SEQUENCE</scope>
    <source>
        <strain evidence="7">Olga-1</strain>
    </source>
</reference>
<dbReference type="OrthoDB" id="19439at2759"/>
<dbReference type="InterPro" id="IPR007740">
    <property type="entry name" value="Ribosomal_mL49"/>
</dbReference>